<dbReference type="Pfam" id="PF20347">
    <property type="entry name" value="DUF6642"/>
    <property type="match status" value="1"/>
</dbReference>
<accession>A0A414C827</accession>
<reference evidence="1 2" key="1">
    <citation type="submission" date="2018-08" db="EMBL/GenBank/DDBJ databases">
        <title>A genome reference for cultivated species of the human gut microbiota.</title>
        <authorList>
            <person name="Zou Y."/>
            <person name="Xue W."/>
            <person name="Luo G."/>
        </authorList>
    </citation>
    <scope>NUCLEOTIDE SEQUENCE [LARGE SCALE GENOMIC DNA]</scope>
    <source>
        <strain evidence="1 2">AM34-17</strain>
    </source>
</reference>
<dbReference type="InterPro" id="IPR046584">
    <property type="entry name" value="DUF6642"/>
</dbReference>
<name>A0A414C827_9BACT</name>
<dbReference type="EMBL" id="QSII01000001">
    <property type="protein sequence ID" value="RHC89993.1"/>
    <property type="molecule type" value="Genomic_DNA"/>
</dbReference>
<evidence type="ECO:0008006" key="3">
    <source>
        <dbReference type="Google" id="ProtNLM"/>
    </source>
</evidence>
<sequence>MKTGIICLETEWEHTIKQNRLSLHTRSLLGFLEKSWGCKVTYRRVATKGELQYYLRRFATSEYNDYSIFYLSFHGGTHSIFLEGEKKTEKKLTLKELADMAKGVFTDRFVHFSSCRTLLGSDKELEEFKNDTGALYLSGYTTKVDSILSAINDIAYFDQILRHQTKKALIASAMEKYYNGLSQKLGFKIF</sequence>
<protein>
    <recommendedName>
        <fullName evidence="3">CHAT domain-containing protein</fullName>
    </recommendedName>
</protein>
<proteinExistence type="predicted"/>
<dbReference type="Proteomes" id="UP000286260">
    <property type="component" value="Unassembled WGS sequence"/>
</dbReference>
<comment type="caution">
    <text evidence="1">The sequence shown here is derived from an EMBL/GenBank/DDBJ whole genome shotgun (WGS) entry which is preliminary data.</text>
</comment>
<evidence type="ECO:0000313" key="2">
    <source>
        <dbReference type="Proteomes" id="UP000286260"/>
    </source>
</evidence>
<evidence type="ECO:0000313" key="1">
    <source>
        <dbReference type="EMBL" id="RHC89993.1"/>
    </source>
</evidence>
<dbReference type="RefSeq" id="WP_122203748.1">
    <property type="nucleotide sequence ID" value="NZ_JBQKCZ010000005.1"/>
</dbReference>
<dbReference type="AlphaFoldDB" id="A0A414C827"/>
<gene>
    <name evidence="1" type="ORF">DW828_00150</name>
</gene>
<organism evidence="1 2">
    <name type="scientific">Parabacteroides merdae</name>
    <dbReference type="NCBI Taxonomy" id="46503"/>
    <lineage>
        <taxon>Bacteria</taxon>
        <taxon>Pseudomonadati</taxon>
        <taxon>Bacteroidota</taxon>
        <taxon>Bacteroidia</taxon>
        <taxon>Bacteroidales</taxon>
        <taxon>Tannerellaceae</taxon>
        <taxon>Parabacteroides</taxon>
    </lineage>
</organism>